<feature type="region of interest" description="Disordered" evidence="1">
    <location>
        <begin position="268"/>
        <end position="293"/>
    </location>
</feature>
<feature type="region of interest" description="Disordered" evidence="1">
    <location>
        <begin position="1"/>
        <end position="28"/>
    </location>
</feature>
<dbReference type="InterPro" id="IPR038883">
    <property type="entry name" value="AN11006-like"/>
</dbReference>
<dbReference type="PANTHER" id="PTHR42085">
    <property type="entry name" value="F-BOX DOMAIN-CONTAINING PROTEIN"/>
    <property type="match status" value="1"/>
</dbReference>
<protein>
    <recommendedName>
        <fullName evidence="4">F-box domain-containing protein</fullName>
    </recommendedName>
</protein>
<dbReference type="RefSeq" id="XP_033674513.1">
    <property type="nucleotide sequence ID" value="XM_033803397.1"/>
</dbReference>
<evidence type="ECO:0000313" key="3">
    <source>
        <dbReference type="Proteomes" id="UP000799537"/>
    </source>
</evidence>
<evidence type="ECO:0000256" key="1">
    <source>
        <dbReference type="SAM" id="MobiDB-lite"/>
    </source>
</evidence>
<evidence type="ECO:0000313" key="2">
    <source>
        <dbReference type="EMBL" id="KAF2173624.1"/>
    </source>
</evidence>
<gene>
    <name evidence="2" type="ORF">M409DRAFT_15902</name>
</gene>
<accession>A0A6A6D2I2</accession>
<name>A0A6A6D2I2_ZASCE</name>
<proteinExistence type="predicted"/>
<evidence type="ECO:0008006" key="4">
    <source>
        <dbReference type="Google" id="ProtNLM"/>
    </source>
</evidence>
<dbReference type="EMBL" id="ML993579">
    <property type="protein sequence ID" value="KAF2173624.1"/>
    <property type="molecule type" value="Genomic_DNA"/>
</dbReference>
<feature type="compositionally biased region" description="Gly residues" evidence="1">
    <location>
        <begin position="277"/>
        <end position="287"/>
    </location>
</feature>
<reference evidence="2" key="1">
    <citation type="journal article" date="2020" name="Stud. Mycol.">
        <title>101 Dothideomycetes genomes: a test case for predicting lifestyles and emergence of pathogens.</title>
        <authorList>
            <person name="Haridas S."/>
            <person name="Albert R."/>
            <person name="Binder M."/>
            <person name="Bloem J."/>
            <person name="Labutti K."/>
            <person name="Salamov A."/>
            <person name="Andreopoulos B."/>
            <person name="Baker S."/>
            <person name="Barry K."/>
            <person name="Bills G."/>
            <person name="Bluhm B."/>
            <person name="Cannon C."/>
            <person name="Castanera R."/>
            <person name="Culley D."/>
            <person name="Daum C."/>
            <person name="Ezra D."/>
            <person name="Gonzalez J."/>
            <person name="Henrissat B."/>
            <person name="Kuo A."/>
            <person name="Liang C."/>
            <person name="Lipzen A."/>
            <person name="Lutzoni F."/>
            <person name="Magnuson J."/>
            <person name="Mondo S."/>
            <person name="Nolan M."/>
            <person name="Ohm R."/>
            <person name="Pangilinan J."/>
            <person name="Park H.-J."/>
            <person name="Ramirez L."/>
            <person name="Alfaro M."/>
            <person name="Sun H."/>
            <person name="Tritt A."/>
            <person name="Yoshinaga Y."/>
            <person name="Zwiers L.-H."/>
            <person name="Turgeon B."/>
            <person name="Goodwin S."/>
            <person name="Spatafora J."/>
            <person name="Crous P."/>
            <person name="Grigoriev I."/>
        </authorList>
    </citation>
    <scope>NUCLEOTIDE SEQUENCE</scope>
    <source>
        <strain evidence="2">ATCC 36951</strain>
    </source>
</reference>
<dbReference type="Proteomes" id="UP000799537">
    <property type="component" value="Unassembled WGS sequence"/>
</dbReference>
<dbReference type="AlphaFoldDB" id="A0A6A6D2I2"/>
<dbReference type="OrthoDB" id="3853670at2759"/>
<dbReference type="GeneID" id="54556669"/>
<organism evidence="2 3">
    <name type="scientific">Zasmidium cellare ATCC 36951</name>
    <dbReference type="NCBI Taxonomy" id="1080233"/>
    <lineage>
        <taxon>Eukaryota</taxon>
        <taxon>Fungi</taxon>
        <taxon>Dikarya</taxon>
        <taxon>Ascomycota</taxon>
        <taxon>Pezizomycotina</taxon>
        <taxon>Dothideomycetes</taxon>
        <taxon>Dothideomycetidae</taxon>
        <taxon>Mycosphaerellales</taxon>
        <taxon>Mycosphaerellaceae</taxon>
        <taxon>Zasmidium</taxon>
    </lineage>
</organism>
<sequence>MKTKRQPSKTPAPAPTPSPAEATSKPLWKQQPQSAFLRLPGELRNIIYQLVLVDQISNDYLTLSRLCQPPLTATCRQIQHESLPIFFAENCFKLTIHITQDWHLSPLLDPDTERWVKAAGADARGLQEVRFFVNRPGRPGKGASRAMDLLPRKNPHFETDWSLSMRRDHSDLPHCPDYFMAMHWTKLAKSEEKRESLTFDDVVGIGKEVAEMWAPIGHRWLMRRFGKVRLESLSKIRAVVTKVWPKKWVFEFVDPTCACKACRKRRREAKKETSRAKGGGSGDGGNGVVVANK</sequence>
<keyword evidence="3" id="KW-1185">Reference proteome</keyword>
<dbReference type="PANTHER" id="PTHR42085:SF1">
    <property type="entry name" value="F-BOX DOMAIN-CONTAINING PROTEIN"/>
    <property type="match status" value="1"/>
</dbReference>